<name>A0A2P2P7E3_RHIMU</name>
<reference evidence="1" key="1">
    <citation type="submission" date="2018-02" db="EMBL/GenBank/DDBJ databases">
        <title>Rhizophora mucronata_Transcriptome.</title>
        <authorList>
            <person name="Meera S.P."/>
            <person name="Sreeshan A."/>
            <person name="Augustine A."/>
        </authorList>
    </citation>
    <scope>NUCLEOTIDE SEQUENCE</scope>
    <source>
        <tissue evidence="1">Leaf</tissue>
    </source>
</reference>
<protein>
    <submittedName>
        <fullName evidence="1">Uncharacterized protein</fullName>
    </submittedName>
</protein>
<dbReference type="EMBL" id="GGEC01070099">
    <property type="protein sequence ID" value="MBX50583.1"/>
    <property type="molecule type" value="Transcribed_RNA"/>
</dbReference>
<accession>A0A2P2P7E3</accession>
<proteinExistence type="predicted"/>
<evidence type="ECO:0000313" key="1">
    <source>
        <dbReference type="EMBL" id="MBX50583.1"/>
    </source>
</evidence>
<dbReference type="AlphaFoldDB" id="A0A2P2P7E3"/>
<organism evidence="1">
    <name type="scientific">Rhizophora mucronata</name>
    <name type="common">Asiatic mangrove</name>
    <dbReference type="NCBI Taxonomy" id="61149"/>
    <lineage>
        <taxon>Eukaryota</taxon>
        <taxon>Viridiplantae</taxon>
        <taxon>Streptophyta</taxon>
        <taxon>Embryophyta</taxon>
        <taxon>Tracheophyta</taxon>
        <taxon>Spermatophyta</taxon>
        <taxon>Magnoliopsida</taxon>
        <taxon>eudicotyledons</taxon>
        <taxon>Gunneridae</taxon>
        <taxon>Pentapetalae</taxon>
        <taxon>rosids</taxon>
        <taxon>fabids</taxon>
        <taxon>Malpighiales</taxon>
        <taxon>Rhizophoraceae</taxon>
        <taxon>Rhizophora</taxon>
    </lineage>
</organism>
<sequence>MIQSQRRRLSRVRLRVVGMDHSPLREIELPG</sequence>